<sequence>MAIIGQLYRWRLRRNGYQGRHPICRTVKHVSQSAILPLRQAALRNQSQIDTNDSMQGQEALAAILDFAASSAKSYEDLGFMDDDYRCNGAQSRMIVFLILIIRITIAASRLASNDLRLLSEEIEKHAPFAESDDHEDPAATIEDVG</sequence>
<dbReference type="EMBL" id="ML735228">
    <property type="protein sequence ID" value="KAE8393600.1"/>
    <property type="molecule type" value="Genomic_DNA"/>
</dbReference>
<dbReference type="Gene3D" id="3.40.50.300">
    <property type="entry name" value="P-loop containing nucleotide triphosphate hydrolases"/>
    <property type="match status" value="1"/>
</dbReference>
<evidence type="ECO:0000313" key="1">
    <source>
        <dbReference type="EMBL" id="KAE8393600.1"/>
    </source>
</evidence>
<dbReference type="InterPro" id="IPR027417">
    <property type="entry name" value="P-loop_NTPase"/>
</dbReference>
<gene>
    <name evidence="1" type="ORF">BDV23DRAFT_180362</name>
</gene>
<dbReference type="OrthoDB" id="4510589at2759"/>
<dbReference type="AlphaFoldDB" id="A0A5N7CHE2"/>
<protein>
    <submittedName>
        <fullName evidence="1">Uncharacterized protein</fullName>
    </submittedName>
</protein>
<dbReference type="Proteomes" id="UP000326877">
    <property type="component" value="Unassembled WGS sequence"/>
</dbReference>
<accession>A0A5N7CHE2</accession>
<name>A0A5N7CHE2_PETAA</name>
<organism evidence="1">
    <name type="scientific">Petromyces alliaceus</name>
    <name type="common">Aspergillus alliaceus</name>
    <dbReference type="NCBI Taxonomy" id="209559"/>
    <lineage>
        <taxon>Eukaryota</taxon>
        <taxon>Fungi</taxon>
        <taxon>Dikarya</taxon>
        <taxon>Ascomycota</taxon>
        <taxon>Pezizomycotina</taxon>
        <taxon>Eurotiomycetes</taxon>
        <taxon>Eurotiomycetidae</taxon>
        <taxon>Eurotiales</taxon>
        <taxon>Aspergillaceae</taxon>
        <taxon>Aspergillus</taxon>
        <taxon>Aspergillus subgen. Circumdati</taxon>
    </lineage>
</organism>
<proteinExistence type="predicted"/>
<reference evidence="1" key="1">
    <citation type="submission" date="2019-04" db="EMBL/GenBank/DDBJ databases">
        <title>Friends and foes A comparative genomics studyof 23 Aspergillus species from section Flavi.</title>
        <authorList>
            <consortium name="DOE Joint Genome Institute"/>
            <person name="Kjaerbolling I."/>
            <person name="Vesth T."/>
            <person name="Frisvad J.C."/>
            <person name="Nybo J.L."/>
            <person name="Theobald S."/>
            <person name="Kildgaard S."/>
            <person name="Isbrandt T."/>
            <person name="Kuo A."/>
            <person name="Sato A."/>
            <person name="Lyhne E.K."/>
            <person name="Kogle M.E."/>
            <person name="Wiebenga A."/>
            <person name="Kun R.S."/>
            <person name="Lubbers R.J."/>
            <person name="Makela M.R."/>
            <person name="Barry K."/>
            <person name="Chovatia M."/>
            <person name="Clum A."/>
            <person name="Daum C."/>
            <person name="Haridas S."/>
            <person name="He G."/>
            <person name="LaButti K."/>
            <person name="Lipzen A."/>
            <person name="Mondo S."/>
            <person name="Riley R."/>
            <person name="Salamov A."/>
            <person name="Simmons B.A."/>
            <person name="Magnuson J.K."/>
            <person name="Henrissat B."/>
            <person name="Mortensen U.H."/>
            <person name="Larsen T.O."/>
            <person name="Devries R.P."/>
            <person name="Grigoriev I.V."/>
            <person name="Machida M."/>
            <person name="Baker S.E."/>
            <person name="Andersen M.R."/>
        </authorList>
    </citation>
    <scope>NUCLEOTIDE SEQUENCE [LARGE SCALE GENOMIC DNA]</scope>
    <source>
        <strain evidence="1">IBT 14317</strain>
    </source>
</reference>